<comment type="similarity">
    <text evidence="2">Belongs to the EamA transporter family.</text>
</comment>
<evidence type="ECO:0000313" key="9">
    <source>
        <dbReference type="EMBL" id="MBA2874255.1"/>
    </source>
</evidence>
<keyword evidence="3" id="KW-1003">Cell membrane</keyword>
<keyword evidence="5 7" id="KW-1133">Transmembrane helix</keyword>
<dbReference type="InterPro" id="IPR037185">
    <property type="entry name" value="EmrE-like"/>
</dbReference>
<sequence>MTKQQEGKYYILLLITSLLWDGNFVAGKFLVGHTTSFVLPEMRWFVAVSCLIPLVWWKEKQLLFPKQVLFPLIWMELTGVMLFNLLMFKALEYTSADNVGLLSTLNPVSIAVVSYFIGKETLTLKQKIAMFISFVDVMIVMVIDKHSLIFN</sequence>
<dbReference type="InterPro" id="IPR051258">
    <property type="entry name" value="Diverse_Substrate_Transporter"/>
</dbReference>
<proteinExistence type="inferred from homology"/>
<dbReference type="GO" id="GO:0005886">
    <property type="term" value="C:plasma membrane"/>
    <property type="evidence" value="ECO:0007669"/>
    <property type="project" value="UniProtKB-SubCell"/>
</dbReference>
<reference evidence="9 10" key="1">
    <citation type="submission" date="2020-07" db="EMBL/GenBank/DDBJ databases">
        <title>Genomic Encyclopedia of Type Strains, Phase IV (KMG-IV): sequencing the most valuable type-strain genomes for metagenomic binning, comparative biology and taxonomic classification.</title>
        <authorList>
            <person name="Goeker M."/>
        </authorList>
    </citation>
    <scope>NUCLEOTIDE SEQUENCE [LARGE SCALE GENOMIC DNA]</scope>
    <source>
        <strain evidence="9 10">DSM 15730</strain>
    </source>
</reference>
<comment type="caution">
    <text evidence="9">The sequence shown here is derived from an EMBL/GenBank/DDBJ whole genome shotgun (WGS) entry which is preliminary data.</text>
</comment>
<evidence type="ECO:0000256" key="3">
    <source>
        <dbReference type="ARBA" id="ARBA00022475"/>
    </source>
</evidence>
<evidence type="ECO:0000256" key="1">
    <source>
        <dbReference type="ARBA" id="ARBA00004651"/>
    </source>
</evidence>
<feature type="transmembrane region" description="Helical" evidence="7">
    <location>
        <begin position="9"/>
        <end position="31"/>
    </location>
</feature>
<comment type="subcellular location">
    <subcellularLocation>
        <location evidence="1">Cell membrane</location>
        <topology evidence="1">Multi-pass membrane protein</topology>
    </subcellularLocation>
</comment>
<dbReference type="AlphaFoldDB" id="A0A7W0BY71"/>
<dbReference type="PANTHER" id="PTHR42920:SF15">
    <property type="entry name" value="MEMBRANE PROTEIN"/>
    <property type="match status" value="1"/>
</dbReference>
<evidence type="ECO:0000259" key="8">
    <source>
        <dbReference type="Pfam" id="PF00892"/>
    </source>
</evidence>
<accession>A0A7W0BY71</accession>
<feature type="domain" description="EamA" evidence="8">
    <location>
        <begin position="9"/>
        <end position="141"/>
    </location>
</feature>
<dbReference type="RefSeq" id="WP_258561012.1">
    <property type="nucleotide sequence ID" value="NZ_JACDUT010000002.1"/>
</dbReference>
<evidence type="ECO:0000256" key="2">
    <source>
        <dbReference type="ARBA" id="ARBA00007362"/>
    </source>
</evidence>
<keyword evidence="4 7" id="KW-0812">Transmembrane</keyword>
<feature type="transmembrane region" description="Helical" evidence="7">
    <location>
        <begin position="37"/>
        <end position="56"/>
    </location>
</feature>
<dbReference type="Proteomes" id="UP000523087">
    <property type="component" value="Unassembled WGS sequence"/>
</dbReference>
<evidence type="ECO:0000313" key="10">
    <source>
        <dbReference type="Proteomes" id="UP000523087"/>
    </source>
</evidence>
<dbReference type="InterPro" id="IPR000620">
    <property type="entry name" value="EamA_dom"/>
</dbReference>
<gene>
    <name evidence="9" type="ORF">HNR31_001025</name>
</gene>
<dbReference type="EMBL" id="JACDUT010000002">
    <property type="protein sequence ID" value="MBA2874255.1"/>
    <property type="molecule type" value="Genomic_DNA"/>
</dbReference>
<evidence type="ECO:0000256" key="4">
    <source>
        <dbReference type="ARBA" id="ARBA00022692"/>
    </source>
</evidence>
<protein>
    <submittedName>
        <fullName evidence="9">Drug/metabolite transporter (DMT)-like permease</fullName>
    </submittedName>
</protein>
<dbReference type="PANTHER" id="PTHR42920">
    <property type="entry name" value="OS03G0707200 PROTEIN-RELATED"/>
    <property type="match status" value="1"/>
</dbReference>
<evidence type="ECO:0000256" key="7">
    <source>
        <dbReference type="SAM" id="Phobius"/>
    </source>
</evidence>
<evidence type="ECO:0000256" key="5">
    <source>
        <dbReference type="ARBA" id="ARBA00022989"/>
    </source>
</evidence>
<feature type="transmembrane region" description="Helical" evidence="7">
    <location>
        <begin position="129"/>
        <end position="150"/>
    </location>
</feature>
<dbReference type="Pfam" id="PF00892">
    <property type="entry name" value="EamA"/>
    <property type="match status" value="1"/>
</dbReference>
<dbReference type="SUPFAM" id="SSF103481">
    <property type="entry name" value="Multidrug resistance efflux transporter EmrE"/>
    <property type="match status" value="1"/>
</dbReference>
<evidence type="ECO:0000256" key="6">
    <source>
        <dbReference type="ARBA" id="ARBA00023136"/>
    </source>
</evidence>
<feature type="transmembrane region" description="Helical" evidence="7">
    <location>
        <begin position="68"/>
        <end position="87"/>
    </location>
</feature>
<keyword evidence="6 7" id="KW-0472">Membrane</keyword>
<feature type="transmembrane region" description="Helical" evidence="7">
    <location>
        <begin position="99"/>
        <end position="117"/>
    </location>
</feature>
<keyword evidence="10" id="KW-1185">Reference proteome</keyword>
<organism evidence="9 10">
    <name type="scientific">Thermaerobacillus caldiproteolyticus</name>
    <dbReference type="NCBI Taxonomy" id="247480"/>
    <lineage>
        <taxon>Bacteria</taxon>
        <taxon>Bacillati</taxon>
        <taxon>Bacillota</taxon>
        <taxon>Bacilli</taxon>
        <taxon>Bacillales</taxon>
        <taxon>Anoxybacillaceae</taxon>
        <taxon>Thermaerobacillus</taxon>
    </lineage>
</organism>
<name>A0A7W0BY71_9BACL</name>